<evidence type="ECO:0000313" key="10">
    <source>
        <dbReference type="RefSeq" id="XP_010927984.1"/>
    </source>
</evidence>
<evidence type="ECO:0000256" key="2">
    <source>
        <dbReference type="ARBA" id="ARBA00023015"/>
    </source>
</evidence>
<keyword evidence="9" id="KW-1185">Reference proteome</keyword>
<dbReference type="InParanoid" id="A0A6I9RJW9"/>
<protein>
    <submittedName>
        <fullName evidence="10">Basic leucine zipper 43-like</fullName>
    </submittedName>
</protein>
<evidence type="ECO:0000256" key="4">
    <source>
        <dbReference type="ARBA" id="ARBA00023163"/>
    </source>
</evidence>
<dbReference type="AlphaFoldDB" id="A0A6I9RJW9"/>
<dbReference type="PANTHER" id="PTHR46324">
    <property type="entry name" value="BASIC LEUCINE ZIPPER 43-RELATED"/>
    <property type="match status" value="1"/>
</dbReference>
<feature type="compositionally biased region" description="Basic and acidic residues" evidence="7">
    <location>
        <begin position="75"/>
        <end position="84"/>
    </location>
</feature>
<dbReference type="InterPro" id="IPR044521">
    <property type="entry name" value="AtbZIP8/43"/>
</dbReference>
<dbReference type="Gene3D" id="1.20.5.170">
    <property type="match status" value="1"/>
</dbReference>
<dbReference type="SUPFAM" id="SSF57959">
    <property type="entry name" value="Leucine zipper domain"/>
    <property type="match status" value="1"/>
</dbReference>
<organism evidence="9 10">
    <name type="scientific">Elaeis guineensis var. tenera</name>
    <name type="common">Oil palm</name>
    <dbReference type="NCBI Taxonomy" id="51953"/>
    <lineage>
        <taxon>Eukaryota</taxon>
        <taxon>Viridiplantae</taxon>
        <taxon>Streptophyta</taxon>
        <taxon>Embryophyta</taxon>
        <taxon>Tracheophyta</taxon>
        <taxon>Spermatophyta</taxon>
        <taxon>Magnoliopsida</taxon>
        <taxon>Liliopsida</taxon>
        <taxon>Arecaceae</taxon>
        <taxon>Arecoideae</taxon>
        <taxon>Cocoseae</taxon>
        <taxon>Elaeidinae</taxon>
        <taxon>Elaeis</taxon>
    </lineage>
</organism>
<evidence type="ECO:0000256" key="3">
    <source>
        <dbReference type="ARBA" id="ARBA00023125"/>
    </source>
</evidence>
<keyword evidence="4" id="KW-0804">Transcription</keyword>
<proteinExistence type="predicted"/>
<keyword evidence="3" id="KW-0238">DNA-binding</keyword>
<evidence type="ECO:0000256" key="1">
    <source>
        <dbReference type="ARBA" id="ARBA00004123"/>
    </source>
</evidence>
<evidence type="ECO:0000313" key="9">
    <source>
        <dbReference type="Proteomes" id="UP000504607"/>
    </source>
</evidence>
<dbReference type="InterPro" id="IPR004827">
    <property type="entry name" value="bZIP"/>
</dbReference>
<comment type="subcellular location">
    <subcellularLocation>
        <location evidence="1">Nucleus</location>
    </subcellularLocation>
</comment>
<dbReference type="CDD" id="cd14702">
    <property type="entry name" value="bZIP_plant_GBF1"/>
    <property type="match status" value="1"/>
</dbReference>
<dbReference type="Proteomes" id="UP000504607">
    <property type="component" value="Chromosome 8"/>
</dbReference>
<keyword evidence="2" id="KW-0805">Transcription regulation</keyword>
<keyword evidence="5" id="KW-0539">Nucleus</keyword>
<keyword evidence="6" id="KW-0175">Coiled coil</keyword>
<feature type="domain" description="BZIP" evidence="8">
    <location>
        <begin position="82"/>
        <end position="145"/>
    </location>
</feature>
<name>A0A6I9RJW9_ELAGV</name>
<dbReference type="KEGG" id="egu:105049898"/>
<dbReference type="FunCoup" id="A0A6I9RJW9">
    <property type="interactions" value="529"/>
</dbReference>
<sequence>MQPGEVASIRYVAPMHPPSFGPHFNMAQNSIPSFHFSSLFGPYAMQQVQTIPLIHEVGLPSSCLSNNSTSDEGEEHQPSLAEERRKRRMLSNRESARRSRIRKQKHLNELSLQVFHLRTANRQLLDQLNHVMRDRDQILHENAQLRDEESELRKKLENLLMENTSSAPLT</sequence>
<dbReference type="GO" id="GO:0003700">
    <property type="term" value="F:DNA-binding transcription factor activity"/>
    <property type="evidence" value="ECO:0007669"/>
    <property type="project" value="InterPro"/>
</dbReference>
<dbReference type="GO" id="GO:0003677">
    <property type="term" value="F:DNA binding"/>
    <property type="evidence" value="ECO:0007669"/>
    <property type="project" value="UniProtKB-KW"/>
</dbReference>
<gene>
    <name evidence="10" type="primary">LOC105049898</name>
</gene>
<accession>A0A6I9RJW9</accession>
<dbReference type="Pfam" id="PF00170">
    <property type="entry name" value="bZIP_1"/>
    <property type="match status" value="1"/>
</dbReference>
<dbReference type="InterPro" id="IPR045314">
    <property type="entry name" value="bZIP_plant_GBF1"/>
</dbReference>
<dbReference type="GeneID" id="105049898"/>
<dbReference type="PROSITE" id="PS00036">
    <property type="entry name" value="BZIP_BASIC"/>
    <property type="match status" value="1"/>
</dbReference>
<evidence type="ECO:0000256" key="7">
    <source>
        <dbReference type="SAM" id="MobiDB-lite"/>
    </source>
</evidence>
<evidence type="ECO:0000259" key="8">
    <source>
        <dbReference type="PROSITE" id="PS50217"/>
    </source>
</evidence>
<dbReference type="GO" id="GO:0005634">
    <property type="term" value="C:nucleus"/>
    <property type="evidence" value="ECO:0007669"/>
    <property type="project" value="UniProtKB-SubCell"/>
</dbReference>
<dbReference type="PROSITE" id="PS50217">
    <property type="entry name" value="BZIP"/>
    <property type="match status" value="1"/>
</dbReference>
<dbReference type="FunFam" id="1.20.5.170:FF:000020">
    <property type="entry name" value="BZIP transcription factor"/>
    <property type="match status" value="1"/>
</dbReference>
<feature type="coiled-coil region" evidence="6">
    <location>
        <begin position="128"/>
        <end position="162"/>
    </location>
</feature>
<evidence type="ECO:0000256" key="6">
    <source>
        <dbReference type="SAM" id="Coils"/>
    </source>
</evidence>
<dbReference type="OrthoDB" id="551672at2759"/>
<feature type="region of interest" description="Disordered" evidence="7">
    <location>
        <begin position="64"/>
        <end position="102"/>
    </location>
</feature>
<reference evidence="10" key="1">
    <citation type="submission" date="2025-08" db="UniProtKB">
        <authorList>
            <consortium name="RefSeq"/>
        </authorList>
    </citation>
    <scope>IDENTIFICATION</scope>
</reference>
<evidence type="ECO:0000256" key="5">
    <source>
        <dbReference type="ARBA" id="ARBA00023242"/>
    </source>
</evidence>
<dbReference type="RefSeq" id="XP_010927984.1">
    <property type="nucleotide sequence ID" value="XM_010929682.3"/>
</dbReference>
<dbReference type="InterPro" id="IPR046347">
    <property type="entry name" value="bZIP_sf"/>
</dbReference>
<dbReference type="SMART" id="SM00338">
    <property type="entry name" value="BRLZ"/>
    <property type="match status" value="1"/>
</dbReference>
<dbReference type="PANTHER" id="PTHR46324:SF26">
    <property type="entry name" value="OS02G0728001 PROTEIN"/>
    <property type="match status" value="1"/>
</dbReference>